<evidence type="ECO:0008006" key="4">
    <source>
        <dbReference type="Google" id="ProtNLM"/>
    </source>
</evidence>
<keyword evidence="1" id="KW-0732">Signal</keyword>
<evidence type="ECO:0000313" key="2">
    <source>
        <dbReference type="EMBL" id="KAB7729094.1"/>
    </source>
</evidence>
<dbReference type="Pfam" id="PF17963">
    <property type="entry name" value="Big_9"/>
    <property type="match status" value="2"/>
</dbReference>
<comment type="caution">
    <text evidence="2">The sequence shown here is derived from an EMBL/GenBank/DDBJ whole genome shotgun (WGS) entry which is preliminary data.</text>
</comment>
<feature type="chain" id="PRO_5029781671" description="Tandem-95 repeat protein" evidence="1">
    <location>
        <begin position="27"/>
        <end position="424"/>
    </location>
</feature>
<dbReference type="Proteomes" id="UP000488299">
    <property type="component" value="Unassembled WGS sequence"/>
</dbReference>
<gene>
    <name evidence="2" type="ORF">F5984_15710</name>
</gene>
<dbReference type="RefSeq" id="WP_152125205.1">
    <property type="nucleotide sequence ID" value="NZ_WELI01000006.1"/>
</dbReference>
<accession>A0A7J5TWU0</accession>
<proteinExistence type="predicted"/>
<dbReference type="EMBL" id="WELI01000006">
    <property type="protein sequence ID" value="KAB7729094.1"/>
    <property type="molecule type" value="Genomic_DNA"/>
</dbReference>
<dbReference type="Gene3D" id="2.60.40.2810">
    <property type="match status" value="1"/>
</dbReference>
<sequence length="424" mass="45471">MARFSTLCCFLLLTCLACDQVGQDVAAPVENPESVNTENEFLTLPDNPLAIDLKQLADLKTATTFRIDRQPASGEVTFAANGMLLYSPKVAFVAGDDGFTLSSANPTPDKPSTPVVFHVTMAPDATKLPCTVGVVADRVETPTNTPITIPVLKNDVFCDSQADVSSLRIEVAPRYGKARIEAGQVIYTPDKDFSGRETLVYRVCPVGGSAQDCVVATATVIVGNPATDCKLLLRNDEVAFRQRFASDSLIIPVLINDQLCKASRTLPLTLSKSPSGGTAYLTRSNTIVYKPLPNTATDQLRYRRCENGNCLEATVDISVRQPAANCVLKANNNTFEFSLSNPTAAMRKGVVSLNVLGNDMLCAPLRSMIIKANSGNAPVQVLPNGQITYTLSANPMPGIISFTYELTDLQGQSSTATVKINLKP</sequence>
<evidence type="ECO:0000313" key="3">
    <source>
        <dbReference type="Proteomes" id="UP000488299"/>
    </source>
</evidence>
<reference evidence="2 3" key="1">
    <citation type="submission" date="2019-10" db="EMBL/GenBank/DDBJ databases">
        <title>Rudanella paleaurantiibacter sp. nov., isolated from sludge.</title>
        <authorList>
            <person name="Xu S.Q."/>
        </authorList>
    </citation>
    <scope>NUCLEOTIDE SEQUENCE [LARGE SCALE GENOMIC DNA]</scope>
    <source>
        <strain evidence="2 3">HX-22-17</strain>
    </source>
</reference>
<name>A0A7J5TWU0_9BACT</name>
<evidence type="ECO:0000256" key="1">
    <source>
        <dbReference type="SAM" id="SignalP"/>
    </source>
</evidence>
<keyword evidence="3" id="KW-1185">Reference proteome</keyword>
<feature type="signal peptide" evidence="1">
    <location>
        <begin position="1"/>
        <end position="26"/>
    </location>
</feature>
<dbReference type="AlphaFoldDB" id="A0A7J5TWU0"/>
<protein>
    <recommendedName>
        <fullName evidence="4">Tandem-95 repeat protein</fullName>
    </recommendedName>
</protein>
<organism evidence="2 3">
    <name type="scientific">Rudanella paleaurantiibacter</name>
    <dbReference type="NCBI Taxonomy" id="2614655"/>
    <lineage>
        <taxon>Bacteria</taxon>
        <taxon>Pseudomonadati</taxon>
        <taxon>Bacteroidota</taxon>
        <taxon>Cytophagia</taxon>
        <taxon>Cytophagales</taxon>
        <taxon>Cytophagaceae</taxon>
        <taxon>Rudanella</taxon>
    </lineage>
</organism>